<reference evidence="1 2" key="1">
    <citation type="submission" date="2018-11" db="EMBL/GenBank/DDBJ databases">
        <title>Species Designations Belie Phenotypic and Genotypic Heterogeneity in Oral Streptococci.</title>
        <authorList>
            <person name="Velsko I."/>
        </authorList>
    </citation>
    <scope>NUCLEOTIDE SEQUENCE [LARGE SCALE GENOMIC DNA]</scope>
    <source>
        <strain evidence="1 2">BCC36</strain>
    </source>
</reference>
<accession>A0A3R9JFH5</accession>
<organism evidence="1 2">
    <name type="scientific">Streptococcus mitis</name>
    <dbReference type="NCBI Taxonomy" id="28037"/>
    <lineage>
        <taxon>Bacteria</taxon>
        <taxon>Bacillati</taxon>
        <taxon>Bacillota</taxon>
        <taxon>Bacilli</taxon>
        <taxon>Lactobacillales</taxon>
        <taxon>Streptococcaceae</taxon>
        <taxon>Streptococcus</taxon>
        <taxon>Streptococcus mitis group</taxon>
    </lineage>
</organism>
<dbReference type="AlphaFoldDB" id="A0A3R9JFH5"/>
<sequence>MNNWGVKDLSYTLLGYNCSITWVLKDLGEFSF</sequence>
<evidence type="ECO:0000313" key="1">
    <source>
        <dbReference type="EMBL" id="RSJ08229.1"/>
    </source>
</evidence>
<dbReference type="Proteomes" id="UP000274376">
    <property type="component" value="Unassembled WGS sequence"/>
</dbReference>
<evidence type="ECO:0000313" key="2">
    <source>
        <dbReference type="Proteomes" id="UP000274376"/>
    </source>
</evidence>
<comment type="caution">
    <text evidence="1">The sequence shown here is derived from an EMBL/GenBank/DDBJ whole genome shotgun (WGS) entry which is preliminary data.</text>
</comment>
<gene>
    <name evidence="1" type="ORF">D8839_04620</name>
</gene>
<protein>
    <submittedName>
        <fullName evidence="1">Uncharacterized protein</fullName>
    </submittedName>
</protein>
<proteinExistence type="predicted"/>
<dbReference type="EMBL" id="RJOE01000007">
    <property type="protein sequence ID" value="RSJ08229.1"/>
    <property type="molecule type" value="Genomic_DNA"/>
</dbReference>
<name>A0A3R9JFH5_STRMT</name>